<dbReference type="Proteomes" id="UP000289340">
    <property type="component" value="Chromosome 16"/>
</dbReference>
<dbReference type="GO" id="GO:0004439">
    <property type="term" value="F:phosphatidylinositol-4,5-bisphosphate 5-phosphatase activity"/>
    <property type="evidence" value="ECO:0007669"/>
    <property type="project" value="TreeGrafter"/>
</dbReference>
<dbReference type="EMBL" id="QZWG01000016">
    <property type="protein sequence ID" value="RZB61331.1"/>
    <property type="molecule type" value="Genomic_DNA"/>
</dbReference>
<feature type="domain" description="Inositol polyphosphate-related phosphatase" evidence="4">
    <location>
        <begin position="287"/>
        <end position="662"/>
    </location>
</feature>
<dbReference type="Pfam" id="PF22669">
    <property type="entry name" value="Exo_endo_phos2"/>
    <property type="match status" value="3"/>
</dbReference>
<protein>
    <submittedName>
        <fullName evidence="5">Type IV inositol polyphosphate 5-phosphatase 3 isoform E</fullName>
    </submittedName>
</protein>
<proteinExistence type="inferred from homology"/>
<gene>
    <name evidence="5" type="ORF">D0Y65_043869</name>
</gene>
<evidence type="ECO:0000313" key="6">
    <source>
        <dbReference type="Proteomes" id="UP000289340"/>
    </source>
</evidence>
<dbReference type="PANTHER" id="PTHR45666">
    <property type="entry name" value="TYPE IV INOSITOL POLYPHOSPHATE 5-PHOSPHATASE 9"/>
    <property type="match status" value="1"/>
</dbReference>
<sequence length="693" mass="79785">MKRHHRSPHHQQRSWAEICCFGWSCLQLFWARVVMRKWFNMGSYESDYSADPVDDDSESGSDNEERGRQSQFADNRCNEDEASSESSEFLPKLRRQKSSTYRSQYINKNELRVCVGTWNVGGKLPPDDLDIDDWLGINEPADIYVLGLQEIVPLNPGNIFGAEDTRPVPKWENIIRETLNRVRPEMPKIKSFSDPPSPSKFKPSDDVPDIEEEILLESDSDIGEEVHPLDEENNICDGTFMGETVNTNLLASDAADIANTTLPVKTDLQRQFSFPKMFDRQKSFSENMDTSFAQQATKLTRMLSGSERVVLSWPEPPLHLLSQRVLDRPTSFKSLRSFKSSKSFKTYNSFKSIMDEMPGIVSLPEIDLEALIKRKRRSSYVRIVSKQMVGIFITIWVRRSLRKQIQNLKVSTVGVGVMGYIGNKRLFAMRRYGGGMLYAALPLHMQRGCFQIRTHDQQVTKAQFYRCTRARPRTNIGSISVSMSIHQTLFCFICTHLTSGEKEGDELKRNADVYEILRRTHFHSLSYVGLPKNILDHERIIWFGDLNYRINLSNVETKALISKKQWSKLVEKDQLMLELKNGVFGGWSEGVLNFPPTYKYEVNSDKYYGEDPKVGKRSPAWCDRILSYGKGMRLLSYRRAELKLSDHRPVTAKYMVEVETFSPRKLQRALTFTDAEIENEQVMTNLSNWNLAA</sequence>
<dbReference type="PANTHER" id="PTHR45666:SF33">
    <property type="entry name" value="TYPE I INOSITOL-1,4,5-TRISPHOSPHATE 5-PHOSPHATASE"/>
    <property type="match status" value="1"/>
</dbReference>
<keyword evidence="6" id="KW-1185">Reference proteome</keyword>
<feature type="compositionally biased region" description="Acidic residues" evidence="3">
    <location>
        <begin position="52"/>
        <end position="62"/>
    </location>
</feature>
<dbReference type="AlphaFoldDB" id="A0A445GJC9"/>
<evidence type="ECO:0000256" key="3">
    <source>
        <dbReference type="SAM" id="MobiDB-lite"/>
    </source>
</evidence>
<dbReference type="SMART" id="SM00128">
    <property type="entry name" value="IPPc"/>
    <property type="match status" value="1"/>
</dbReference>
<dbReference type="InterPro" id="IPR000300">
    <property type="entry name" value="IPPc"/>
</dbReference>
<dbReference type="InterPro" id="IPR045849">
    <property type="entry name" value="IP5P_plant"/>
</dbReference>
<keyword evidence="2" id="KW-0378">Hydrolase</keyword>
<evidence type="ECO:0000313" key="5">
    <source>
        <dbReference type="EMBL" id="RZB61331.1"/>
    </source>
</evidence>
<dbReference type="InterPro" id="IPR036691">
    <property type="entry name" value="Endo/exonu/phosph_ase_sf"/>
</dbReference>
<feature type="region of interest" description="Disordered" evidence="3">
    <location>
        <begin position="49"/>
        <end position="91"/>
    </location>
</feature>
<evidence type="ECO:0000256" key="2">
    <source>
        <dbReference type="ARBA" id="ARBA00022801"/>
    </source>
</evidence>
<feature type="region of interest" description="Disordered" evidence="3">
    <location>
        <begin position="187"/>
        <end position="206"/>
    </location>
</feature>
<dbReference type="FunFam" id="3.60.10.10:FF:000014">
    <property type="entry name" value="Type I inositol polyphosphate 5-phosphatase 1"/>
    <property type="match status" value="1"/>
</dbReference>
<evidence type="ECO:0000256" key="1">
    <source>
        <dbReference type="ARBA" id="ARBA00010768"/>
    </source>
</evidence>
<dbReference type="Gene3D" id="3.60.10.10">
    <property type="entry name" value="Endonuclease/exonuclease/phosphatase"/>
    <property type="match status" value="2"/>
</dbReference>
<evidence type="ECO:0000259" key="4">
    <source>
        <dbReference type="SMART" id="SM00128"/>
    </source>
</evidence>
<dbReference type="GO" id="GO:0004445">
    <property type="term" value="F:inositol-polyphosphate 5-phosphatase activity"/>
    <property type="evidence" value="ECO:0007669"/>
    <property type="project" value="InterPro"/>
</dbReference>
<dbReference type="GO" id="GO:0034485">
    <property type="term" value="F:phosphatidylinositol-3,4,5-trisphosphate 5-phosphatase activity"/>
    <property type="evidence" value="ECO:0007669"/>
    <property type="project" value="TreeGrafter"/>
</dbReference>
<dbReference type="GO" id="GO:0046856">
    <property type="term" value="P:phosphatidylinositol dephosphorylation"/>
    <property type="evidence" value="ECO:0007669"/>
    <property type="project" value="InterPro"/>
</dbReference>
<organism evidence="5 6">
    <name type="scientific">Glycine soja</name>
    <name type="common">Wild soybean</name>
    <dbReference type="NCBI Taxonomy" id="3848"/>
    <lineage>
        <taxon>Eukaryota</taxon>
        <taxon>Viridiplantae</taxon>
        <taxon>Streptophyta</taxon>
        <taxon>Embryophyta</taxon>
        <taxon>Tracheophyta</taxon>
        <taxon>Spermatophyta</taxon>
        <taxon>Magnoliopsida</taxon>
        <taxon>eudicotyledons</taxon>
        <taxon>Gunneridae</taxon>
        <taxon>Pentapetalae</taxon>
        <taxon>rosids</taxon>
        <taxon>fabids</taxon>
        <taxon>Fabales</taxon>
        <taxon>Fabaceae</taxon>
        <taxon>Papilionoideae</taxon>
        <taxon>50 kb inversion clade</taxon>
        <taxon>NPAAA clade</taxon>
        <taxon>indigoferoid/millettioid clade</taxon>
        <taxon>Phaseoleae</taxon>
        <taxon>Glycine</taxon>
        <taxon>Glycine subgen. Soja</taxon>
    </lineage>
</organism>
<comment type="similarity">
    <text evidence="1">Belongs to the inositol polyphosphate 5-phosphatase family.</text>
</comment>
<reference evidence="5 6" key="1">
    <citation type="submission" date="2018-09" db="EMBL/GenBank/DDBJ databases">
        <title>A high-quality reference genome of wild soybean provides a powerful tool to mine soybean genomes.</title>
        <authorList>
            <person name="Xie M."/>
            <person name="Chung C.Y.L."/>
            <person name="Li M.-W."/>
            <person name="Wong F.-L."/>
            <person name="Chan T.-F."/>
            <person name="Lam H.-M."/>
        </authorList>
    </citation>
    <scope>NUCLEOTIDE SEQUENCE [LARGE SCALE GENOMIC DNA]</scope>
    <source>
        <strain evidence="6">cv. W05</strain>
        <tissue evidence="5">Hypocotyl of etiolated seedlings</tissue>
    </source>
</reference>
<accession>A0A445GJC9</accession>
<dbReference type="SUPFAM" id="SSF56219">
    <property type="entry name" value="DNase I-like"/>
    <property type="match status" value="2"/>
</dbReference>
<comment type="caution">
    <text evidence="5">The sequence shown here is derived from an EMBL/GenBank/DDBJ whole genome shotgun (WGS) entry which is preliminary data.</text>
</comment>
<name>A0A445GJC9_GLYSO</name>